<protein>
    <recommendedName>
        <fullName evidence="5">Oxygen sensor histidine kinase NreB</fullName>
        <ecNumber evidence="4">2.7.13.3</ecNumber>
    </recommendedName>
    <alternativeName>
        <fullName evidence="17">Nitrogen regulation protein B</fullName>
    </alternativeName>
</protein>
<dbReference type="Gene3D" id="3.30.565.10">
    <property type="entry name" value="Histidine kinase-like ATPase, C-terminal domain"/>
    <property type="match status" value="1"/>
</dbReference>
<evidence type="ECO:0000256" key="14">
    <source>
        <dbReference type="ARBA" id="ARBA00023012"/>
    </source>
</evidence>
<dbReference type="STRING" id="673521.SAMN05660991_02389"/>
<feature type="transmembrane region" description="Helical" evidence="19">
    <location>
        <begin position="228"/>
        <end position="245"/>
    </location>
</feature>
<dbReference type="GO" id="GO:0005524">
    <property type="term" value="F:ATP binding"/>
    <property type="evidence" value="ECO:0007669"/>
    <property type="project" value="UniProtKB-KW"/>
</dbReference>
<proteinExistence type="predicted"/>
<feature type="domain" description="Histidine kinase/HSP90-like ATPase" evidence="20">
    <location>
        <begin position="596"/>
        <end position="687"/>
    </location>
</feature>
<dbReference type="AlphaFoldDB" id="A0A1H8TM62"/>
<evidence type="ECO:0000256" key="19">
    <source>
        <dbReference type="SAM" id="Phobius"/>
    </source>
</evidence>
<name>A0A1H8TM62_9ACTN</name>
<comment type="subcellular location">
    <subcellularLocation>
        <location evidence="3">Cytoplasm</location>
    </subcellularLocation>
</comment>
<keyword evidence="9" id="KW-0808">Transferase</keyword>
<dbReference type="Pfam" id="PF07730">
    <property type="entry name" value="HisKA_3"/>
    <property type="match status" value="1"/>
</dbReference>
<evidence type="ECO:0000256" key="9">
    <source>
        <dbReference type="ARBA" id="ARBA00022679"/>
    </source>
</evidence>
<dbReference type="Pfam" id="PF02518">
    <property type="entry name" value="HATPase_c"/>
    <property type="match status" value="1"/>
</dbReference>
<evidence type="ECO:0000313" key="22">
    <source>
        <dbReference type="Proteomes" id="UP000198960"/>
    </source>
</evidence>
<keyword evidence="10" id="KW-0547">Nucleotide-binding</keyword>
<comment type="cofactor">
    <cofactor evidence="2">
        <name>[4Fe-4S] cluster</name>
        <dbReference type="ChEBI" id="CHEBI:49883"/>
    </cofactor>
</comment>
<evidence type="ECO:0000256" key="11">
    <source>
        <dbReference type="ARBA" id="ARBA00022777"/>
    </source>
</evidence>
<dbReference type="InterPro" id="IPR011712">
    <property type="entry name" value="Sig_transdc_His_kin_sub3_dim/P"/>
</dbReference>
<keyword evidence="13" id="KW-0408">Iron</keyword>
<evidence type="ECO:0000256" key="8">
    <source>
        <dbReference type="ARBA" id="ARBA00022553"/>
    </source>
</evidence>
<evidence type="ECO:0000256" key="6">
    <source>
        <dbReference type="ARBA" id="ARBA00022485"/>
    </source>
</evidence>
<keyword evidence="19" id="KW-1133">Transmembrane helix</keyword>
<evidence type="ECO:0000259" key="20">
    <source>
        <dbReference type="SMART" id="SM00387"/>
    </source>
</evidence>
<keyword evidence="22" id="KW-1185">Reference proteome</keyword>
<dbReference type="GO" id="GO:0000155">
    <property type="term" value="F:phosphorelay sensor kinase activity"/>
    <property type="evidence" value="ECO:0007669"/>
    <property type="project" value="InterPro"/>
</dbReference>
<dbReference type="GO" id="GO:0005737">
    <property type="term" value="C:cytoplasm"/>
    <property type="evidence" value="ECO:0007669"/>
    <property type="project" value="UniProtKB-SubCell"/>
</dbReference>
<comment type="function">
    <text evidence="16">Member of the two-component regulatory system NreB/NreC involved in the control of dissimilatory nitrate/nitrite reduction in response to oxygen. NreB functions as a direct oxygen sensor histidine kinase which is autophosphorylated, in the absence of oxygen, probably at the conserved histidine residue, and transfers its phosphate group probably to a conserved aspartate residue of NreC. NreB/NreC activates the expression of the nitrate (narGHJI) and nitrite (nir) reductase operons, as well as the putative nitrate transporter gene narT.</text>
</comment>
<dbReference type="InterPro" id="IPR036890">
    <property type="entry name" value="HATPase_C_sf"/>
</dbReference>
<evidence type="ECO:0000256" key="12">
    <source>
        <dbReference type="ARBA" id="ARBA00022840"/>
    </source>
</evidence>
<evidence type="ECO:0000256" key="3">
    <source>
        <dbReference type="ARBA" id="ARBA00004496"/>
    </source>
</evidence>
<dbReference type="InterPro" id="IPR004358">
    <property type="entry name" value="Sig_transdc_His_kin-like_C"/>
</dbReference>
<keyword evidence="11 21" id="KW-0418">Kinase</keyword>
<feature type="transmembrane region" description="Helical" evidence="19">
    <location>
        <begin position="144"/>
        <end position="162"/>
    </location>
</feature>
<dbReference type="PRINTS" id="PR00344">
    <property type="entry name" value="BCTRLSENSOR"/>
</dbReference>
<dbReference type="Proteomes" id="UP000198960">
    <property type="component" value="Unassembled WGS sequence"/>
</dbReference>
<evidence type="ECO:0000256" key="15">
    <source>
        <dbReference type="ARBA" id="ARBA00023014"/>
    </source>
</evidence>
<dbReference type="InterPro" id="IPR050482">
    <property type="entry name" value="Sensor_HK_TwoCompSys"/>
</dbReference>
<keyword evidence="19" id="KW-0472">Membrane</keyword>
<dbReference type="SUPFAM" id="SSF55874">
    <property type="entry name" value="ATPase domain of HSP90 chaperone/DNA topoisomerase II/histidine kinase"/>
    <property type="match status" value="1"/>
</dbReference>
<feature type="transmembrane region" description="Helical" evidence="19">
    <location>
        <begin position="297"/>
        <end position="322"/>
    </location>
</feature>
<gene>
    <name evidence="21" type="ORF">SAMN05660991_02389</name>
</gene>
<organism evidence="21 22">
    <name type="scientific">Trujillonella endophytica</name>
    <dbReference type="NCBI Taxonomy" id="673521"/>
    <lineage>
        <taxon>Bacteria</taxon>
        <taxon>Bacillati</taxon>
        <taxon>Actinomycetota</taxon>
        <taxon>Actinomycetes</taxon>
        <taxon>Geodermatophilales</taxon>
        <taxon>Geodermatophilaceae</taxon>
        <taxon>Trujillonella</taxon>
    </lineage>
</organism>
<evidence type="ECO:0000256" key="1">
    <source>
        <dbReference type="ARBA" id="ARBA00000085"/>
    </source>
</evidence>
<feature type="transmembrane region" description="Helical" evidence="19">
    <location>
        <begin position="265"/>
        <end position="285"/>
    </location>
</feature>
<keyword evidence="7" id="KW-0963">Cytoplasm</keyword>
<evidence type="ECO:0000256" key="4">
    <source>
        <dbReference type="ARBA" id="ARBA00012438"/>
    </source>
</evidence>
<dbReference type="EC" id="2.7.13.3" evidence="4"/>
<keyword evidence="15" id="KW-0411">Iron-sulfur</keyword>
<keyword evidence="19" id="KW-0812">Transmembrane</keyword>
<feature type="transmembrane region" description="Helical" evidence="19">
    <location>
        <begin position="51"/>
        <end position="68"/>
    </location>
</feature>
<dbReference type="GO" id="GO:0051539">
    <property type="term" value="F:4 iron, 4 sulfur cluster binding"/>
    <property type="evidence" value="ECO:0007669"/>
    <property type="project" value="UniProtKB-KW"/>
</dbReference>
<dbReference type="CDD" id="cd16917">
    <property type="entry name" value="HATPase_UhpB-NarQ-NarX-like"/>
    <property type="match status" value="1"/>
</dbReference>
<keyword evidence="14" id="KW-0902">Two-component regulatory system</keyword>
<evidence type="ECO:0000256" key="7">
    <source>
        <dbReference type="ARBA" id="ARBA00022490"/>
    </source>
</evidence>
<keyword evidence="15" id="KW-0479">Metal-binding</keyword>
<dbReference type="InterPro" id="IPR003594">
    <property type="entry name" value="HATPase_dom"/>
</dbReference>
<evidence type="ECO:0000256" key="2">
    <source>
        <dbReference type="ARBA" id="ARBA00001966"/>
    </source>
</evidence>
<keyword evidence="8" id="KW-0597">Phosphoprotein</keyword>
<dbReference type="PANTHER" id="PTHR24421:SF10">
    <property type="entry name" value="NITRATE_NITRITE SENSOR PROTEIN NARQ"/>
    <property type="match status" value="1"/>
</dbReference>
<feature type="transmembrane region" description="Helical" evidence="19">
    <location>
        <begin position="110"/>
        <end position="132"/>
    </location>
</feature>
<feature type="compositionally biased region" description="Gly residues" evidence="18">
    <location>
        <begin position="666"/>
        <end position="677"/>
    </location>
</feature>
<dbReference type="GO" id="GO:0046983">
    <property type="term" value="F:protein dimerization activity"/>
    <property type="evidence" value="ECO:0007669"/>
    <property type="project" value="InterPro"/>
</dbReference>
<evidence type="ECO:0000256" key="13">
    <source>
        <dbReference type="ARBA" id="ARBA00023004"/>
    </source>
</evidence>
<feature type="transmembrane region" description="Helical" evidence="19">
    <location>
        <begin position="182"/>
        <end position="207"/>
    </location>
</feature>
<evidence type="ECO:0000256" key="10">
    <source>
        <dbReference type="ARBA" id="ARBA00022741"/>
    </source>
</evidence>
<dbReference type="Gene3D" id="1.20.5.1930">
    <property type="match status" value="1"/>
</dbReference>
<keyword evidence="6" id="KW-0004">4Fe-4S</keyword>
<evidence type="ECO:0000256" key="18">
    <source>
        <dbReference type="SAM" id="MobiDB-lite"/>
    </source>
</evidence>
<evidence type="ECO:0000256" key="5">
    <source>
        <dbReference type="ARBA" id="ARBA00017322"/>
    </source>
</evidence>
<evidence type="ECO:0000256" key="17">
    <source>
        <dbReference type="ARBA" id="ARBA00030800"/>
    </source>
</evidence>
<dbReference type="PANTHER" id="PTHR24421">
    <property type="entry name" value="NITRATE/NITRITE SENSOR PROTEIN NARX-RELATED"/>
    <property type="match status" value="1"/>
</dbReference>
<dbReference type="GO" id="GO:0016020">
    <property type="term" value="C:membrane"/>
    <property type="evidence" value="ECO:0007669"/>
    <property type="project" value="InterPro"/>
</dbReference>
<dbReference type="SMART" id="SM00387">
    <property type="entry name" value="HATPase_c"/>
    <property type="match status" value="1"/>
</dbReference>
<accession>A0A1H8TM62</accession>
<evidence type="ECO:0000313" key="21">
    <source>
        <dbReference type="EMBL" id="SEO91945.1"/>
    </source>
</evidence>
<dbReference type="EMBL" id="FOEE01000006">
    <property type="protein sequence ID" value="SEO91945.1"/>
    <property type="molecule type" value="Genomic_DNA"/>
</dbReference>
<reference evidence="22" key="1">
    <citation type="submission" date="2016-10" db="EMBL/GenBank/DDBJ databases">
        <authorList>
            <person name="Varghese N."/>
            <person name="Submissions S."/>
        </authorList>
    </citation>
    <scope>NUCLEOTIDE SEQUENCE [LARGE SCALE GENOMIC DNA]</scope>
    <source>
        <strain evidence="22">DSM 45413</strain>
    </source>
</reference>
<feature type="transmembrane region" description="Helical" evidence="19">
    <location>
        <begin position="80"/>
        <end position="98"/>
    </location>
</feature>
<sequence>MRAVSSTVAGRRAPLAVGPVAAVLPVTALVLLLAVAGTALSLSAGGPGPDGLQLLPVAVCAVTGGLVARSRPANPLGHLLLGSAACFALLEACGQLALRQPEGSVAAAVLGWPQTWLWVPANALLTVTPVFFPDGRIAPGWRRPLRAFTVVMAAAAVVSALRPGRDEQLGVPGRPNPLGVPGLGPVADSVGGVCTVVAAAFLVTAGADLVRRVRRAPAGSRLRQQAEWLAYAVGMAALLVAVRFAGGLADDDPSALFPRGLGWEVVGALAACLLPVGLGVAVVRHRLLDIDRLISRTVVLVGLSAAVAGLYLAGVTAAGALLGGTVRLPASLGAAVLAAVALAPVRSGLQRRVDRLLYGERGDPYAVLARLGRELESAPSAVSLPAAAETVRDALQLPGVGVDATGAERVTAGVLPVDPVALPLLSGGEQVGRLLLAPRPGEATLGRRDLRVLRDVAPGIAGAVRAGRESERAGRLAADLQRSRERLVLAREEERRRLRRDFHDGLGPVLAGLAMRAETAREVEDPAVVRQLLDEVAEDARTALADVRRLVDGLRPPALDHLGLAGALRAALAGRPRSGTPVVLEVPEPLGPLPAAVEVAAYRIAVEAVANVDRHAGATAARVRLTEDSGRLRVEVSDDGRGSDGRPGSGVGLASMRERAAELGGGCSVTRRAGGGTVVRADLPLEPGEDGGDRGAHPRPAG</sequence>
<comment type="catalytic activity">
    <reaction evidence="1">
        <text>ATP + protein L-histidine = ADP + protein N-phospho-L-histidine.</text>
        <dbReference type="EC" id="2.7.13.3"/>
    </reaction>
</comment>
<evidence type="ECO:0000256" key="16">
    <source>
        <dbReference type="ARBA" id="ARBA00024827"/>
    </source>
</evidence>
<feature type="region of interest" description="Disordered" evidence="18">
    <location>
        <begin position="666"/>
        <end position="702"/>
    </location>
</feature>
<keyword evidence="12" id="KW-0067">ATP-binding</keyword>